<dbReference type="EMBL" id="BARS01017743">
    <property type="protein sequence ID" value="GAF87132.1"/>
    <property type="molecule type" value="Genomic_DNA"/>
</dbReference>
<evidence type="ECO:0008006" key="2">
    <source>
        <dbReference type="Google" id="ProtNLM"/>
    </source>
</evidence>
<dbReference type="AlphaFoldDB" id="X0TG66"/>
<dbReference type="InterPro" id="IPR053190">
    <property type="entry name" value="NAPRTase-like"/>
</dbReference>
<accession>X0TG66</accession>
<evidence type="ECO:0000313" key="1">
    <source>
        <dbReference type="EMBL" id="GAF87132.1"/>
    </source>
</evidence>
<gene>
    <name evidence="1" type="ORF">S01H1_28977</name>
</gene>
<reference evidence="1" key="1">
    <citation type="journal article" date="2014" name="Front. Microbiol.">
        <title>High frequency of phylogenetically diverse reductive dehalogenase-homologous genes in deep subseafloor sedimentary metagenomes.</title>
        <authorList>
            <person name="Kawai M."/>
            <person name="Futagami T."/>
            <person name="Toyoda A."/>
            <person name="Takaki Y."/>
            <person name="Nishi S."/>
            <person name="Hori S."/>
            <person name="Arai W."/>
            <person name="Tsubouchi T."/>
            <person name="Morono Y."/>
            <person name="Uchiyama I."/>
            <person name="Ito T."/>
            <person name="Fujiyama A."/>
            <person name="Inagaki F."/>
            <person name="Takami H."/>
        </authorList>
    </citation>
    <scope>NUCLEOTIDE SEQUENCE</scope>
    <source>
        <strain evidence="1">Expedition CK06-06</strain>
    </source>
</reference>
<comment type="caution">
    <text evidence="1">The sequence shown here is derived from an EMBL/GenBank/DDBJ whole genome shotgun (WGS) entry which is preliminary data.</text>
</comment>
<dbReference type="Gene3D" id="3.20.20.70">
    <property type="entry name" value="Aldolase class I"/>
    <property type="match status" value="1"/>
</dbReference>
<protein>
    <recommendedName>
        <fullName evidence="2">Nicotinate phosphoribosyltransferase</fullName>
    </recommendedName>
</protein>
<dbReference type="InterPro" id="IPR013785">
    <property type="entry name" value="Aldolase_TIM"/>
</dbReference>
<dbReference type="SUPFAM" id="SSF51690">
    <property type="entry name" value="Nicotinate/Quinolinate PRTase C-terminal domain-like"/>
    <property type="match status" value="1"/>
</dbReference>
<dbReference type="PANTHER" id="PTHR43202:SF1">
    <property type="entry name" value="NICOTINATE PHOSPHORIBOSYLTRANSFERASE"/>
    <property type="match status" value="1"/>
</dbReference>
<proteinExistence type="predicted"/>
<sequence>MSTSDVSARMEYAAIVGGCVSGATTAGAKLAGKAPSGTIPHAMILIFGDTVKATEAFDKQLPPEFPRIALVDTFKDEAEESLRVAEAMGDRLWAVRLDTPPERGRVTPDLV</sequence>
<dbReference type="PANTHER" id="PTHR43202">
    <property type="entry name" value="NICOTINATE-NUCLEOTIDE PYROPHOSPHORYLASE"/>
    <property type="match status" value="1"/>
</dbReference>
<name>X0TG66_9ZZZZ</name>
<feature type="non-terminal residue" evidence="1">
    <location>
        <position position="111"/>
    </location>
</feature>
<dbReference type="GO" id="GO:0009435">
    <property type="term" value="P:NAD+ biosynthetic process"/>
    <property type="evidence" value="ECO:0007669"/>
    <property type="project" value="InterPro"/>
</dbReference>
<dbReference type="InterPro" id="IPR036068">
    <property type="entry name" value="Nicotinate_pribotase-like_C"/>
</dbReference>
<organism evidence="1">
    <name type="scientific">marine sediment metagenome</name>
    <dbReference type="NCBI Taxonomy" id="412755"/>
    <lineage>
        <taxon>unclassified sequences</taxon>
        <taxon>metagenomes</taxon>
        <taxon>ecological metagenomes</taxon>
    </lineage>
</organism>